<feature type="compositionally biased region" description="Polar residues" evidence="1">
    <location>
        <begin position="24"/>
        <end position="34"/>
    </location>
</feature>
<feature type="compositionally biased region" description="Acidic residues" evidence="1">
    <location>
        <begin position="183"/>
        <end position="193"/>
    </location>
</feature>
<feature type="region of interest" description="Disordered" evidence="1">
    <location>
        <begin position="869"/>
        <end position="973"/>
    </location>
</feature>
<dbReference type="RefSeq" id="XP_037190032.1">
    <property type="nucleotide sequence ID" value="XM_037337969.1"/>
</dbReference>
<feature type="compositionally biased region" description="Polar residues" evidence="1">
    <location>
        <begin position="588"/>
        <end position="605"/>
    </location>
</feature>
<dbReference type="Proteomes" id="UP000531561">
    <property type="component" value="Unassembled WGS sequence"/>
</dbReference>
<accession>A0A8H6APP4</accession>
<feature type="compositionally biased region" description="Polar residues" evidence="1">
    <location>
        <begin position="1207"/>
        <end position="1229"/>
    </location>
</feature>
<organism evidence="2 3">
    <name type="scientific">Botrytis fragariae</name>
    <dbReference type="NCBI Taxonomy" id="1964551"/>
    <lineage>
        <taxon>Eukaryota</taxon>
        <taxon>Fungi</taxon>
        <taxon>Dikarya</taxon>
        <taxon>Ascomycota</taxon>
        <taxon>Pezizomycotina</taxon>
        <taxon>Leotiomycetes</taxon>
        <taxon>Helotiales</taxon>
        <taxon>Sclerotiniaceae</taxon>
        <taxon>Botrytis</taxon>
    </lineage>
</organism>
<dbReference type="EMBL" id="JABFCT010000012">
    <property type="protein sequence ID" value="KAF5871085.1"/>
    <property type="molecule type" value="Genomic_DNA"/>
</dbReference>
<name>A0A8H6APP4_9HELO</name>
<feature type="region of interest" description="Disordered" evidence="1">
    <location>
        <begin position="748"/>
        <end position="788"/>
    </location>
</feature>
<dbReference type="OrthoDB" id="3554758at2759"/>
<evidence type="ECO:0000256" key="1">
    <source>
        <dbReference type="SAM" id="MobiDB-lite"/>
    </source>
</evidence>
<keyword evidence="3" id="KW-1185">Reference proteome</keyword>
<evidence type="ECO:0000313" key="3">
    <source>
        <dbReference type="Proteomes" id="UP000531561"/>
    </source>
</evidence>
<sequence length="1467" mass="159306">MSYPDYLDDMESQLASYLGEDPSTFFSNENQTASAPVDSVEESSYDTNGRFTWDDFLKEEGIETNSPPPATWEWNPTEADFYKNEIVAPPTVDETNPEEPAQSSRREEEAGTNVESGNTNGQLVATTSKPELQPEENTTIPNDDSLFGEDNSDKLVSPMPNTGNNSNVQSVAADDHPSNSLELEQEENIDNNDNDSLFGDSTPDDNGVPKINEEHQSKVVAQDANRTPEFVADRPKHGDNAASAPITPGADQNNTNADNENDSLFGEVDDSGLGDGSQPPQNESPRGDNAPTDNVDDLFGSEFGADFEAELAAELEAELKKDSTNAVAPAVQKHTELHFPKPPRRVAKSQGLHLPDPPRAIANPQGLHLPAPPRKSVASQGLQLPDPPRAVVNPQGLHLPEPPRAVASSQGLSLPAPPPRVVTGLQGLHLPSPPSATGTQQSEVDTSAPEQADSQEDETSNRRRRVRTSRIPRSDMSRPKGRGQAGKILTQLSGPAPSKLPEVAPSSSSGTDDAAERITRLPRWAFGKYTSFGKPVAGSRYQKPNNSANNPITVEEEPQSVEETKKVNPDNQNVAQPAPKIPDAIDLTSDTQGSLSAAGTVQDNPTFDHANGQESTRTYQNSQIPAFGNELEFIYGDDPLPNSRDELSFPPVMNDAGPALQLQANQSHTSAALDIVLPVAPQYGVPPRPAMEDFSLYGKDPLVFSYNSHPVQMPSVHVVGTVAYPYAMGQTDAHDYHPIPQPIQTGNYEQGSGYGLGDDMGQDTSAEIGGSSSSGLDNSRPKKRTSHECAEYADPRVLMTYGEFKQIFPQEQTRGCFEVAIQNEQAADAAIVARGGIPPQRPTIRKSIICTWSQVQHLNRIRAANGEKLFEPKRNAHKRPEAFKESLRRKRQERGEISESDESDTEPEAKRLRLAQEPTQMAPSLGEQYGERSSQIRSIKPDNPQVSADVSHLPPNDGALQGSVSQGRPGISLPQIHQSMSQSFKRKMDTEQWAGLDSVVQETVPTAKRPKLAISSGQHVEPTNNHSRMDGFQKYVSERQSEYLKLRVPELRELCKTRKVKHSNVNDLSKGGLVGVLVGQDVSRHPVYNQMHSQSQARFATNREHPIPAVSRMGGMNAPAVAVNRARQQIRAPDGLGMRQDPPRPNFDPFYAMGSSYRQQGSLLFRPTASHNADGLRVVGNGNTAQPSRNVGRAQQLPMSGNVRGLANSSGQPLVNTRQPPVISQPSHVSMANRDRGNLYAQSRLPVSTHNNGYNNSGIHQDINGGRNSHAGANAQIPAYGIAGDFGTGIYQPAVDDRRRKPRIVGQDAPRRVPRGNQRSLTQSVVNVPQPAMNNSARQYTSTQQPMVGSASGNIEMGHQSNTLGGSQIPRPVHHGNVGGDPRRFVQNHPQGGLYSAPMQGLSWGPNSMVQLKVLGHLTTVCLKVIYSMGSILVLHHRAELEGPWNGLGTEYLFARESTAAKRMCGL</sequence>
<feature type="compositionally biased region" description="Polar residues" evidence="1">
    <location>
        <begin position="542"/>
        <end position="552"/>
    </location>
</feature>
<feature type="compositionally biased region" description="Basic and acidic residues" evidence="1">
    <location>
        <begin position="869"/>
        <end position="886"/>
    </location>
</feature>
<proteinExistence type="predicted"/>
<feature type="compositionally biased region" description="Polar residues" evidence="1">
    <location>
        <begin position="159"/>
        <end position="170"/>
    </location>
</feature>
<evidence type="ECO:0000313" key="2">
    <source>
        <dbReference type="EMBL" id="KAF5871085.1"/>
    </source>
</evidence>
<feature type="region of interest" description="Disordered" evidence="1">
    <location>
        <begin position="18"/>
        <end position="303"/>
    </location>
</feature>
<dbReference type="GeneID" id="59261661"/>
<gene>
    <name evidence="2" type="ORF">Bfra_007597</name>
</gene>
<protein>
    <submittedName>
        <fullName evidence="2">Uncharacterized protein</fullName>
    </submittedName>
</protein>
<feature type="compositionally biased region" description="Basic and acidic residues" evidence="1">
    <location>
        <begin position="52"/>
        <end position="61"/>
    </location>
</feature>
<reference evidence="2 3" key="1">
    <citation type="journal article" date="2020" name="Phytopathology">
        <title>A high-quality genome resource of Botrytis fragariae, a new and rapidly spreading fungal pathogen causing strawberry gray mold in the U.S.A.</title>
        <authorList>
            <person name="Wu Y."/>
            <person name="Saski C.A."/>
            <person name="Schnabel G."/>
            <person name="Xiao S."/>
            <person name="Hu M."/>
        </authorList>
    </citation>
    <scope>NUCLEOTIDE SEQUENCE [LARGE SCALE GENOMIC DNA]</scope>
    <source>
        <strain evidence="2 3">BVB16</strain>
    </source>
</reference>
<feature type="compositionally biased region" description="Polar residues" evidence="1">
    <location>
        <begin position="113"/>
        <end position="142"/>
    </location>
</feature>
<feature type="region of interest" description="Disordered" evidence="1">
    <location>
        <begin position="1201"/>
        <end position="1229"/>
    </location>
</feature>
<feature type="compositionally biased region" description="Polar residues" evidence="1">
    <location>
        <begin position="435"/>
        <end position="449"/>
    </location>
</feature>
<feature type="compositionally biased region" description="Polar residues" evidence="1">
    <location>
        <begin position="762"/>
        <end position="777"/>
    </location>
</feature>
<comment type="caution">
    <text evidence="2">The sequence shown here is derived from an EMBL/GenBank/DDBJ whole genome shotgun (WGS) entry which is preliminary data.</text>
</comment>
<feature type="region of interest" description="Disordered" evidence="1">
    <location>
        <begin position="323"/>
        <end position="617"/>
    </location>
</feature>